<evidence type="ECO:0000313" key="2">
    <source>
        <dbReference type="Proteomes" id="UP001057402"/>
    </source>
</evidence>
<dbReference type="EMBL" id="CM042882">
    <property type="protein sequence ID" value="KAI4382540.1"/>
    <property type="molecule type" value="Genomic_DNA"/>
</dbReference>
<name>A0ACB9RUG2_9MYRT</name>
<protein>
    <submittedName>
        <fullName evidence="1">Uncharacterized protein</fullName>
    </submittedName>
</protein>
<sequence>MAKQSRNVDVVIRVHMHCRGCADKVSTCLRGFDGVEEVVIDRENHEVIAKGANVDPLMVLERVQKKHFGNAELISPKITEIEKPEPPPEEPEEIPIKIIVLEVPMHCPQCAVDIRRRLFEIAGVLRVEPNMEEGRVTVKGAVVATALVEHIKRTLGKHSDVVSEMPIEPEKEEKEEVVEQKEKEEEEEEKGMVAYHYPGRCCCGRDFCPCEAFNDENVHSCAIM</sequence>
<keyword evidence="2" id="KW-1185">Reference proteome</keyword>
<comment type="caution">
    <text evidence="1">The sequence shown here is derived from an EMBL/GenBank/DDBJ whole genome shotgun (WGS) entry which is preliminary data.</text>
</comment>
<proteinExistence type="predicted"/>
<accession>A0ACB9RUG2</accession>
<dbReference type="Proteomes" id="UP001057402">
    <property type="component" value="Chromosome 3"/>
</dbReference>
<gene>
    <name evidence="1" type="ORF">MLD38_008493</name>
</gene>
<organism evidence="1 2">
    <name type="scientific">Melastoma candidum</name>
    <dbReference type="NCBI Taxonomy" id="119954"/>
    <lineage>
        <taxon>Eukaryota</taxon>
        <taxon>Viridiplantae</taxon>
        <taxon>Streptophyta</taxon>
        <taxon>Embryophyta</taxon>
        <taxon>Tracheophyta</taxon>
        <taxon>Spermatophyta</taxon>
        <taxon>Magnoliopsida</taxon>
        <taxon>eudicotyledons</taxon>
        <taxon>Gunneridae</taxon>
        <taxon>Pentapetalae</taxon>
        <taxon>rosids</taxon>
        <taxon>malvids</taxon>
        <taxon>Myrtales</taxon>
        <taxon>Melastomataceae</taxon>
        <taxon>Melastomatoideae</taxon>
        <taxon>Melastomateae</taxon>
        <taxon>Melastoma</taxon>
    </lineage>
</organism>
<evidence type="ECO:0000313" key="1">
    <source>
        <dbReference type="EMBL" id="KAI4382540.1"/>
    </source>
</evidence>
<reference evidence="2" key="1">
    <citation type="journal article" date="2023" name="Front. Plant Sci.">
        <title>Chromosomal-level genome assembly of Melastoma candidum provides insights into trichome evolution.</title>
        <authorList>
            <person name="Zhong Y."/>
            <person name="Wu W."/>
            <person name="Sun C."/>
            <person name="Zou P."/>
            <person name="Liu Y."/>
            <person name="Dai S."/>
            <person name="Zhou R."/>
        </authorList>
    </citation>
    <scope>NUCLEOTIDE SEQUENCE [LARGE SCALE GENOMIC DNA]</scope>
</reference>